<dbReference type="OrthoDB" id="9807770at2"/>
<dbReference type="PANTHER" id="PTHR34477">
    <property type="entry name" value="UPF0213 PROTEIN YHBQ"/>
    <property type="match status" value="1"/>
</dbReference>
<dbReference type="Proteomes" id="UP000003730">
    <property type="component" value="Unassembled WGS sequence"/>
</dbReference>
<dbReference type="InterPro" id="IPR000305">
    <property type="entry name" value="GIY-YIG_endonuc"/>
</dbReference>
<feature type="domain" description="GIY-YIG" evidence="2">
    <location>
        <begin position="1"/>
        <end position="78"/>
    </location>
</feature>
<dbReference type="eggNOG" id="COG2827">
    <property type="taxonomic scope" value="Bacteria"/>
</dbReference>
<dbReference type="InterPro" id="IPR050190">
    <property type="entry name" value="UPF0213_domain"/>
</dbReference>
<dbReference type="AlphaFoldDB" id="G2EA71"/>
<reference evidence="3 4" key="1">
    <citation type="journal article" date="2008" name="Int. J. Syst. Evol. Microbiol.">
        <title>Bizionia argentinensis sp. nov., isolated from surface marine water in Antarctica.</title>
        <authorList>
            <person name="Bercovich A."/>
            <person name="Vazquez S.C."/>
            <person name="Yankilevich P."/>
            <person name="Coria S.H."/>
            <person name="Foti M."/>
            <person name="Hernandez E."/>
            <person name="Vidal A."/>
            <person name="Ruberto L."/>
            <person name="Melo C."/>
            <person name="Marenssi S."/>
            <person name="Criscuolo M."/>
            <person name="Memoli M."/>
            <person name="Arguelles M."/>
            <person name="Mac Cormack W.P."/>
        </authorList>
    </citation>
    <scope>NUCLEOTIDE SEQUENCE [LARGE SCALE GENOMIC DNA]</scope>
    <source>
        <strain evidence="3 4">JUB59</strain>
    </source>
</reference>
<dbReference type="SMART" id="SM00465">
    <property type="entry name" value="GIYc"/>
    <property type="match status" value="1"/>
</dbReference>
<evidence type="ECO:0000313" key="3">
    <source>
        <dbReference type="EMBL" id="EGV44683.2"/>
    </source>
</evidence>
<evidence type="ECO:0000313" key="4">
    <source>
        <dbReference type="Proteomes" id="UP000003730"/>
    </source>
</evidence>
<dbReference type="Pfam" id="PF01541">
    <property type="entry name" value="GIY-YIG"/>
    <property type="match status" value="1"/>
</dbReference>
<dbReference type="EMBL" id="AFXZ01000003">
    <property type="protein sequence ID" value="EGV44683.2"/>
    <property type="molecule type" value="Genomic_DNA"/>
</dbReference>
<proteinExistence type="inferred from homology"/>
<dbReference type="PANTHER" id="PTHR34477:SF5">
    <property type="entry name" value="BSL5627 PROTEIN"/>
    <property type="match status" value="1"/>
</dbReference>
<gene>
    <name evidence="3" type="ORF">BZARG_1577</name>
</gene>
<dbReference type="CDD" id="cd10448">
    <property type="entry name" value="GIY-YIG_unchar_3"/>
    <property type="match status" value="1"/>
</dbReference>
<sequence>MKHYVYIITNKLKGVLYIGETGRLKIRIYQHKTKAHPNTFSAKYNLDKLVYFEEFENETEAKLKEKQMKKWYRAWKVELIERLNPYWKDLYEELK</sequence>
<dbReference type="PROSITE" id="PS50164">
    <property type="entry name" value="GIY_YIG"/>
    <property type="match status" value="1"/>
</dbReference>
<protein>
    <submittedName>
        <fullName evidence="3">GIY-YIG nuclease family protein</fullName>
    </submittedName>
</protein>
<keyword evidence="4" id="KW-1185">Reference proteome</keyword>
<dbReference type="InterPro" id="IPR035901">
    <property type="entry name" value="GIY-YIG_endonuc_sf"/>
</dbReference>
<evidence type="ECO:0000259" key="2">
    <source>
        <dbReference type="PROSITE" id="PS50164"/>
    </source>
</evidence>
<accession>G2EA71</accession>
<name>G2EA71_9FLAO</name>
<organism evidence="3 4">
    <name type="scientific">Bizionia argentinensis JUB59</name>
    <dbReference type="NCBI Taxonomy" id="1046627"/>
    <lineage>
        <taxon>Bacteria</taxon>
        <taxon>Pseudomonadati</taxon>
        <taxon>Bacteroidota</taxon>
        <taxon>Flavobacteriia</taxon>
        <taxon>Flavobacteriales</taxon>
        <taxon>Flavobacteriaceae</taxon>
        <taxon>Bizionia</taxon>
    </lineage>
</organism>
<dbReference type="Gene3D" id="3.40.1440.10">
    <property type="entry name" value="GIY-YIG endonuclease"/>
    <property type="match status" value="1"/>
</dbReference>
<comment type="caution">
    <text evidence="3">The sequence shown here is derived from an EMBL/GenBank/DDBJ whole genome shotgun (WGS) entry which is preliminary data.</text>
</comment>
<dbReference type="STRING" id="1046627.BZARG_1577"/>
<dbReference type="SUPFAM" id="SSF82771">
    <property type="entry name" value="GIY-YIG endonuclease"/>
    <property type="match status" value="1"/>
</dbReference>
<evidence type="ECO:0000256" key="1">
    <source>
        <dbReference type="ARBA" id="ARBA00007435"/>
    </source>
</evidence>
<comment type="similarity">
    <text evidence="1">Belongs to the UPF0213 family.</text>
</comment>